<comment type="caution">
    <text evidence="9">Lacks conserved residue(s) required for the propagation of feature annotation.</text>
</comment>
<evidence type="ECO:0000256" key="5">
    <source>
        <dbReference type="ARBA" id="ARBA00022741"/>
    </source>
</evidence>
<dbReference type="Gene3D" id="3.40.630.30">
    <property type="match status" value="1"/>
</dbReference>
<dbReference type="HAMAP" id="MF_01886">
    <property type="entry name" value="tRNA_acetyltr_TmcA"/>
    <property type="match status" value="1"/>
</dbReference>
<dbReference type="PANTHER" id="PTHR10925">
    <property type="entry name" value="N-ACETYLTRANSFERASE 10"/>
    <property type="match status" value="1"/>
</dbReference>
<evidence type="ECO:0000256" key="6">
    <source>
        <dbReference type="ARBA" id="ARBA00022840"/>
    </source>
</evidence>
<feature type="domain" description="N-acetyltransferase" evidence="10">
    <location>
        <begin position="410"/>
        <end position="603"/>
    </location>
</feature>
<dbReference type="Gene3D" id="3.40.50.11040">
    <property type="match status" value="1"/>
</dbReference>
<dbReference type="GO" id="GO:0016746">
    <property type="term" value="F:acyltransferase activity"/>
    <property type="evidence" value="ECO:0007669"/>
    <property type="project" value="UniProtKB-KW"/>
</dbReference>
<keyword evidence="3 9" id="KW-0808">Transferase</keyword>
<dbReference type="InterPro" id="IPR038321">
    <property type="entry name" value="TmcA_C_sf"/>
</dbReference>
<keyword evidence="6 9" id="KW-0067">ATP-binding</keyword>
<evidence type="ECO:0000256" key="7">
    <source>
        <dbReference type="ARBA" id="ARBA00022884"/>
    </source>
</evidence>
<comment type="subcellular location">
    <subcellularLocation>
        <location evidence="9">Cytoplasm</location>
    </subcellularLocation>
</comment>
<evidence type="ECO:0000313" key="12">
    <source>
        <dbReference type="Proteomes" id="UP001449225"/>
    </source>
</evidence>
<gene>
    <name evidence="9" type="primary">tmcA</name>
    <name evidence="11" type="ORF">WNY58_02105</name>
</gene>
<accession>A0ABU9TN72</accession>
<dbReference type="InterPro" id="IPR000182">
    <property type="entry name" value="GNAT_dom"/>
</dbReference>
<dbReference type="SUPFAM" id="SSF52540">
    <property type="entry name" value="P-loop containing nucleoside triphosphate hydrolases"/>
    <property type="match status" value="1"/>
</dbReference>
<dbReference type="Proteomes" id="UP001449225">
    <property type="component" value="Unassembled WGS sequence"/>
</dbReference>
<dbReference type="EC" id="2.3.1.193" evidence="9"/>
<comment type="catalytic activity">
    <reaction evidence="9">
        <text>cytidine(34) in elongator tRNA(Met) + acetyl-CoA + ATP + H2O = N(4)-acetylcytidine(34) in elongator tRNA(Met) + ADP + phosphate + CoA + H(+)</text>
        <dbReference type="Rhea" id="RHEA:43788"/>
        <dbReference type="Rhea" id="RHEA-COMP:10693"/>
        <dbReference type="Rhea" id="RHEA-COMP:10694"/>
        <dbReference type="ChEBI" id="CHEBI:15377"/>
        <dbReference type="ChEBI" id="CHEBI:15378"/>
        <dbReference type="ChEBI" id="CHEBI:30616"/>
        <dbReference type="ChEBI" id="CHEBI:43474"/>
        <dbReference type="ChEBI" id="CHEBI:57287"/>
        <dbReference type="ChEBI" id="CHEBI:57288"/>
        <dbReference type="ChEBI" id="CHEBI:74900"/>
        <dbReference type="ChEBI" id="CHEBI:82748"/>
        <dbReference type="ChEBI" id="CHEBI:456216"/>
        <dbReference type="EC" id="2.3.1.193"/>
    </reaction>
</comment>
<keyword evidence="12" id="KW-1185">Reference proteome</keyword>
<organism evidence="11 12">
    <name type="scientific">Neptuniibacter pectenicola</name>
    <dbReference type="NCBI Taxonomy" id="1806669"/>
    <lineage>
        <taxon>Bacteria</taxon>
        <taxon>Pseudomonadati</taxon>
        <taxon>Pseudomonadota</taxon>
        <taxon>Gammaproteobacteria</taxon>
        <taxon>Oceanospirillales</taxon>
        <taxon>Oceanospirillaceae</taxon>
        <taxon>Neptuniibacter</taxon>
    </lineage>
</organism>
<dbReference type="PROSITE" id="PS51186">
    <property type="entry name" value="GNAT"/>
    <property type="match status" value="1"/>
</dbReference>
<dbReference type="InterPro" id="IPR007807">
    <property type="entry name" value="TcmA/NAT10_helicase"/>
</dbReference>
<dbReference type="InterPro" id="IPR032672">
    <property type="entry name" value="TmcA/NAT10/Kre33"/>
</dbReference>
<reference evidence="11 12" key="1">
    <citation type="submission" date="2024-03" db="EMBL/GenBank/DDBJ databases">
        <title>Community enrichment and isolation of bacterial strains for fucoidan degradation.</title>
        <authorList>
            <person name="Sichert A."/>
        </authorList>
    </citation>
    <scope>NUCLEOTIDE SEQUENCE [LARGE SCALE GENOMIC DNA]</scope>
    <source>
        <strain evidence="11 12">AS76</strain>
    </source>
</reference>
<dbReference type="InterPro" id="IPR027417">
    <property type="entry name" value="P-loop_NTPase"/>
</dbReference>
<comment type="similarity">
    <text evidence="9">Belongs to the TmcA family.</text>
</comment>
<dbReference type="Pfam" id="PF08351">
    <property type="entry name" value="TmcA_N"/>
    <property type="match status" value="1"/>
</dbReference>
<evidence type="ECO:0000313" key="11">
    <source>
        <dbReference type="EMBL" id="MEM5535175.1"/>
    </source>
</evidence>
<keyword evidence="5 9" id="KW-0547">Nucleotide-binding</keyword>
<evidence type="ECO:0000256" key="8">
    <source>
        <dbReference type="ARBA" id="ARBA00023315"/>
    </source>
</evidence>
<feature type="binding site" evidence="9">
    <location>
        <position position="203"/>
    </location>
    <ligand>
        <name>ATP</name>
        <dbReference type="ChEBI" id="CHEBI:30616"/>
    </ligand>
</feature>
<dbReference type="PANTHER" id="PTHR10925:SF5">
    <property type="entry name" value="RNA CYTIDINE ACETYLTRANSFERASE"/>
    <property type="match status" value="1"/>
</dbReference>
<evidence type="ECO:0000256" key="3">
    <source>
        <dbReference type="ARBA" id="ARBA00022679"/>
    </source>
</evidence>
<dbReference type="RefSeq" id="WP_342853563.1">
    <property type="nucleotide sequence ID" value="NZ_JBBMRA010000001.1"/>
</dbReference>
<evidence type="ECO:0000259" key="10">
    <source>
        <dbReference type="PROSITE" id="PS51186"/>
    </source>
</evidence>
<dbReference type="SUPFAM" id="SSF55729">
    <property type="entry name" value="Acyl-CoA N-acyltransferases (Nat)"/>
    <property type="match status" value="1"/>
</dbReference>
<protein>
    <recommendedName>
        <fullName evidence="9">tRNA(Met) cytidine acetyltransferase TmcA</fullName>
        <ecNumber evidence="9">2.3.1.193</ecNumber>
    </recommendedName>
</protein>
<evidence type="ECO:0000256" key="1">
    <source>
        <dbReference type="ARBA" id="ARBA00022490"/>
    </source>
</evidence>
<dbReference type="InterPro" id="IPR016181">
    <property type="entry name" value="Acyl_CoA_acyltransferase"/>
</dbReference>
<proteinExistence type="inferred from homology"/>
<keyword evidence="7 9" id="KW-0694">RNA-binding</keyword>
<dbReference type="InterPro" id="IPR024914">
    <property type="entry name" value="tRNA_acetyltr_TmcA"/>
</dbReference>
<keyword evidence="4 9" id="KW-0819">tRNA processing</keyword>
<keyword evidence="8 9" id="KW-0012">Acyltransferase</keyword>
<comment type="caution">
    <text evidence="11">The sequence shown here is derived from an EMBL/GenBank/DDBJ whole genome shotgun (WGS) entry which is preliminary data.</text>
</comment>
<evidence type="ECO:0000256" key="4">
    <source>
        <dbReference type="ARBA" id="ARBA00022694"/>
    </source>
</evidence>
<sequence>MAVIESLFTRLQRDAEQHNHRRLLVVSGTKAWCALQAQHLNNLPDLLWIGEPLRGYAAVSDAELSSSQSLPHIKPADLHLILGQTTSSVVFNAWDGFNPNSFGQIAGALAGGSLLVLVCPDLDEWPDYDDPEHKSIVAYPYETVDAGRRFISRVVMLLEDDAYTVIYREKNALAGVEVELPDVMTSSQEGDDEPILPNRTVDQQHAVELILSQFRRGRRPAVLTADRGRGKSVALGIAAAQLSGLDYQQVLITAPDYAAVDEVFAMAHQLLPDYEYSKGLMQHGDHQIRFLAPELALKEPGDGQVLLVDEAAAIPVPVLSKLLQRFPRIGFASTIHGYEGTGQGFSVRFKKVLDRETPNWKRIHLKQPIRWSAHDPLESLTFQLLLLNAQAVEGQVLVEAYRAQGDDTIARFPPVIEKLDRDQLIEDYTTLGQLFGLLILAHYRTSPGDLRVLLDSPNLHIWLLKIDNHVAGAVLVAEEGPLPSALVDDIWSGKRRPRGHLLPQTLVCQEGAKAAAPLKAGRIMRVAIHPALQREQLGTALLGAVQQYAESEGWDYLGASFAASTDLLGYWHSNGFETVRLGTARDSVSGSHAALVLAALSAEANRLQQHLRQRFLEQINYRLSDDLIDLDIPLVCRLLQHGEGSFELTPHDWSDLDAFCHYNRSYESCAYTLHKLLLVFLKKVPESRFQIFLQNDDFLLLVERNMQQKSWALLEQRGQGRKQLMRQFRDVVVRVMAAVKEG</sequence>
<keyword evidence="2 9" id="KW-0820">tRNA-binding</keyword>
<dbReference type="Pfam" id="PF13718">
    <property type="entry name" value="GNAT_acetyltr_2"/>
    <property type="match status" value="1"/>
</dbReference>
<name>A0ABU9TN72_9GAMM</name>
<dbReference type="Gene3D" id="1.20.120.890">
    <property type="entry name" value="tRNA(Met) cytidine acetyltransferase, tail domain"/>
    <property type="match status" value="1"/>
</dbReference>
<dbReference type="EMBL" id="JBBMRA010000001">
    <property type="protein sequence ID" value="MEM5535175.1"/>
    <property type="molecule type" value="Genomic_DNA"/>
</dbReference>
<evidence type="ECO:0000256" key="2">
    <source>
        <dbReference type="ARBA" id="ARBA00022555"/>
    </source>
</evidence>
<comment type="function">
    <text evidence="9">Catalyzes the formation of N(4)-acetylcytidine (ac(4)C) at the wobble position of tRNA(Met), by using acetyl-CoA as an acetyl donor and ATP (or GTP).</text>
</comment>
<dbReference type="InterPro" id="IPR013562">
    <property type="entry name" value="TmcA/NAT10_N"/>
</dbReference>
<keyword evidence="1 9" id="KW-0963">Cytoplasm</keyword>
<feature type="binding site" evidence="9">
    <location>
        <position position="370"/>
    </location>
    <ligand>
        <name>ATP</name>
        <dbReference type="ChEBI" id="CHEBI:30616"/>
    </ligand>
</feature>
<dbReference type="Pfam" id="PF05127">
    <property type="entry name" value="NAT10_TcmA_helicase"/>
    <property type="match status" value="1"/>
</dbReference>
<evidence type="ECO:0000256" key="9">
    <source>
        <dbReference type="HAMAP-Rule" id="MF_01886"/>
    </source>
</evidence>
<dbReference type="Gene3D" id="3.40.50.300">
    <property type="entry name" value="P-loop containing nucleotide triphosphate hydrolases"/>
    <property type="match status" value="1"/>
</dbReference>